<feature type="non-terminal residue" evidence="1">
    <location>
        <position position="127"/>
    </location>
</feature>
<dbReference type="Proteomes" id="UP001221757">
    <property type="component" value="Unassembled WGS sequence"/>
</dbReference>
<protein>
    <submittedName>
        <fullName evidence="1">Uncharacterized protein</fullName>
    </submittedName>
</protein>
<keyword evidence="2" id="KW-1185">Reference proteome</keyword>
<reference evidence="1" key="1">
    <citation type="submission" date="2023-03" db="EMBL/GenBank/DDBJ databases">
        <title>Massive genome expansion in bonnet fungi (Mycena s.s.) driven by repeated elements and novel gene families across ecological guilds.</title>
        <authorList>
            <consortium name="Lawrence Berkeley National Laboratory"/>
            <person name="Harder C.B."/>
            <person name="Miyauchi S."/>
            <person name="Viragh M."/>
            <person name="Kuo A."/>
            <person name="Thoen E."/>
            <person name="Andreopoulos B."/>
            <person name="Lu D."/>
            <person name="Skrede I."/>
            <person name="Drula E."/>
            <person name="Henrissat B."/>
            <person name="Morin E."/>
            <person name="Kohler A."/>
            <person name="Barry K."/>
            <person name="LaButti K."/>
            <person name="Morin E."/>
            <person name="Salamov A."/>
            <person name="Lipzen A."/>
            <person name="Mereny Z."/>
            <person name="Hegedus B."/>
            <person name="Baldrian P."/>
            <person name="Stursova M."/>
            <person name="Weitz H."/>
            <person name="Taylor A."/>
            <person name="Grigoriev I.V."/>
            <person name="Nagy L.G."/>
            <person name="Martin F."/>
            <person name="Kauserud H."/>
        </authorList>
    </citation>
    <scope>NUCLEOTIDE SEQUENCE</scope>
    <source>
        <strain evidence="1">CBHHK067</strain>
    </source>
</reference>
<evidence type="ECO:0000313" key="2">
    <source>
        <dbReference type="Proteomes" id="UP001221757"/>
    </source>
</evidence>
<organism evidence="1 2">
    <name type="scientific">Mycena rosella</name>
    <name type="common">Pink bonnet</name>
    <name type="synonym">Agaricus rosellus</name>
    <dbReference type="NCBI Taxonomy" id="1033263"/>
    <lineage>
        <taxon>Eukaryota</taxon>
        <taxon>Fungi</taxon>
        <taxon>Dikarya</taxon>
        <taxon>Basidiomycota</taxon>
        <taxon>Agaricomycotina</taxon>
        <taxon>Agaricomycetes</taxon>
        <taxon>Agaricomycetidae</taxon>
        <taxon>Agaricales</taxon>
        <taxon>Marasmiineae</taxon>
        <taxon>Mycenaceae</taxon>
        <taxon>Mycena</taxon>
    </lineage>
</organism>
<evidence type="ECO:0000313" key="1">
    <source>
        <dbReference type="EMBL" id="KAJ7710757.1"/>
    </source>
</evidence>
<gene>
    <name evidence="1" type="ORF">B0H17DRAFT_837705</name>
</gene>
<accession>A0AAD7H2M6</accession>
<feature type="non-terminal residue" evidence="1">
    <location>
        <position position="1"/>
    </location>
</feature>
<proteinExistence type="predicted"/>
<sequence length="127" mass="13696">IDPAIDPVLYTPSKRMRMLTGALASTSSGSFLVSSAAITSALTVTTSFSSIPAPVLEGPPALPEPDWAKAAYLDESMDRWSQNQLLEYAKGTQGDLENAHQHIRARDGIIESSHATIVVQNLFVEKQ</sequence>
<dbReference type="AlphaFoldDB" id="A0AAD7H2M6"/>
<comment type="caution">
    <text evidence="1">The sequence shown here is derived from an EMBL/GenBank/DDBJ whole genome shotgun (WGS) entry which is preliminary data.</text>
</comment>
<dbReference type="EMBL" id="JARKIE010000001">
    <property type="protein sequence ID" value="KAJ7710757.1"/>
    <property type="molecule type" value="Genomic_DNA"/>
</dbReference>
<name>A0AAD7H2M6_MYCRO</name>